<evidence type="ECO:0000313" key="4">
    <source>
        <dbReference type="EMBL" id="KAF4688694.1"/>
    </source>
</evidence>
<dbReference type="EMBL" id="JABANP010000144">
    <property type="protein sequence ID" value="KAF4688694.1"/>
    <property type="molecule type" value="Genomic_DNA"/>
</dbReference>
<protein>
    <submittedName>
        <fullName evidence="4">DDB1- and CUL4-associated factor 11</fullName>
    </submittedName>
</protein>
<feature type="repeat" description="WD" evidence="3">
    <location>
        <begin position="411"/>
        <end position="447"/>
    </location>
</feature>
<proteinExistence type="predicted"/>
<feature type="repeat" description="WD" evidence="3">
    <location>
        <begin position="386"/>
        <end position="403"/>
    </location>
</feature>
<dbReference type="Pfam" id="PF00400">
    <property type="entry name" value="WD40"/>
    <property type="match status" value="2"/>
</dbReference>
<dbReference type="AlphaFoldDB" id="A0A7J6NXR8"/>
<dbReference type="InterPro" id="IPR015943">
    <property type="entry name" value="WD40/YVTN_repeat-like_dom_sf"/>
</dbReference>
<sequence>MISIHKLSSFGVVKRQADYIVNLRSPDSSLHNRRPVILAVFMFLSIFSTLQRLMSSAVSSGPECVPECHAESEVCGREVTWESVDAAPPHDLRTFMAANAQRPYLSELRADAERLDRLRERERSSFAITKTIVLDPDWQKFMKALNKYFPMSYRMRPEHESAHYLEQAKSRRSGITNDASVYNHPNRSAYHLSIDRKYRTLSRTGGRPAPYQLTGFLWRNKKTVHATGHSCASECPYDIIMSPSGNRLFVSGRDACVHVFDSSDLGRTRGGSEDAALKLKEKKIFYQSHVRWTITDIDHHPSRASILTSSISPVLNFTANYETEETRSKSLILDDTRIGVWSVRFVGDWQAAAGSMEMTYCTAYSHNRADVNALCTPHVDCGQRTLLFSGGDDGTINMWDTRSMRRPAGVLVGHTDGICSLHMSDASWHYLCSNAKDQKVKLWDLRTAPVNIVDYHAKHQTAPCTPAWDYRSHPYPGNPLLDCYSHPRDRSLYTFIGHKVHRTLIRARMSPMRTTGGRYILSGSANGVMHLWDLQNPSPFGKSFRAIGARVLDGETEVDDNDSVGRLDQLVFSAKGLVGTSPRQLRPGMLLTVLKEKEKECFQCDRSWAPRS</sequence>
<dbReference type="SUPFAM" id="SSF50978">
    <property type="entry name" value="WD40 repeat-like"/>
    <property type="match status" value="1"/>
</dbReference>
<dbReference type="OrthoDB" id="312140at2759"/>
<evidence type="ECO:0000256" key="2">
    <source>
        <dbReference type="ARBA" id="ARBA00022737"/>
    </source>
</evidence>
<evidence type="ECO:0000256" key="1">
    <source>
        <dbReference type="ARBA" id="ARBA00022574"/>
    </source>
</evidence>
<organism evidence="4 5">
    <name type="scientific">Perkinsus olseni</name>
    <name type="common">Perkinsus atlanticus</name>
    <dbReference type="NCBI Taxonomy" id="32597"/>
    <lineage>
        <taxon>Eukaryota</taxon>
        <taxon>Sar</taxon>
        <taxon>Alveolata</taxon>
        <taxon>Perkinsozoa</taxon>
        <taxon>Perkinsea</taxon>
        <taxon>Perkinsida</taxon>
        <taxon>Perkinsidae</taxon>
        <taxon>Perkinsus</taxon>
    </lineage>
</organism>
<name>A0A7J6NXR8_PEROL</name>
<dbReference type="InterPro" id="IPR020472">
    <property type="entry name" value="WD40_PAC1"/>
</dbReference>
<dbReference type="GO" id="GO:0043161">
    <property type="term" value="P:proteasome-mediated ubiquitin-dependent protein catabolic process"/>
    <property type="evidence" value="ECO:0007669"/>
    <property type="project" value="TreeGrafter"/>
</dbReference>
<dbReference type="InterPro" id="IPR036322">
    <property type="entry name" value="WD40_repeat_dom_sf"/>
</dbReference>
<dbReference type="Proteomes" id="UP000541610">
    <property type="component" value="Unassembled WGS sequence"/>
</dbReference>
<dbReference type="InterPro" id="IPR051859">
    <property type="entry name" value="DCAF"/>
</dbReference>
<keyword evidence="2" id="KW-0677">Repeat</keyword>
<reference evidence="4 5" key="1">
    <citation type="submission" date="2020-04" db="EMBL/GenBank/DDBJ databases">
        <title>Perkinsus olseni comparative genomics.</title>
        <authorList>
            <person name="Bogema D.R."/>
        </authorList>
    </citation>
    <scope>NUCLEOTIDE SEQUENCE [LARGE SCALE GENOMIC DNA]</scope>
    <source>
        <strain evidence="4">00978-12</strain>
    </source>
</reference>
<gene>
    <name evidence="4" type="primary">DCAF11</name>
    <name evidence="4" type="ORF">FOZ60_002500</name>
</gene>
<dbReference type="GO" id="GO:0080008">
    <property type="term" value="C:Cul4-RING E3 ubiquitin ligase complex"/>
    <property type="evidence" value="ECO:0007669"/>
    <property type="project" value="TreeGrafter"/>
</dbReference>
<evidence type="ECO:0000256" key="3">
    <source>
        <dbReference type="PROSITE-ProRule" id="PRU00221"/>
    </source>
</evidence>
<dbReference type="InterPro" id="IPR001680">
    <property type="entry name" value="WD40_rpt"/>
</dbReference>
<dbReference type="PANTHER" id="PTHR19847">
    <property type="entry name" value="DDB1- AND CUL4-ASSOCIATED FACTOR 11"/>
    <property type="match status" value="1"/>
</dbReference>
<evidence type="ECO:0000313" key="5">
    <source>
        <dbReference type="Proteomes" id="UP000541610"/>
    </source>
</evidence>
<comment type="caution">
    <text evidence="4">The sequence shown here is derived from an EMBL/GenBank/DDBJ whole genome shotgun (WGS) entry which is preliminary data.</text>
</comment>
<accession>A0A7J6NXR8</accession>
<dbReference type="PROSITE" id="PS50082">
    <property type="entry name" value="WD_REPEATS_2"/>
    <property type="match status" value="2"/>
</dbReference>
<dbReference type="SMART" id="SM00320">
    <property type="entry name" value="WD40"/>
    <property type="match status" value="4"/>
</dbReference>
<dbReference type="PANTHER" id="PTHR19847:SF7">
    <property type="entry name" value="DDB1- AND CUL4-ASSOCIATED FACTOR 11"/>
    <property type="match status" value="1"/>
</dbReference>
<dbReference type="PRINTS" id="PR00320">
    <property type="entry name" value="GPROTEINBRPT"/>
</dbReference>
<dbReference type="Gene3D" id="2.130.10.10">
    <property type="entry name" value="YVTN repeat-like/Quinoprotein amine dehydrogenase"/>
    <property type="match status" value="1"/>
</dbReference>
<keyword evidence="1 3" id="KW-0853">WD repeat</keyword>